<reference evidence="5 6" key="1">
    <citation type="submission" date="2014-03" db="EMBL/GenBank/DDBJ databases">
        <title>Draft genome sequence of Deinococcus phoenicis 1P10ME.</title>
        <authorList>
            <person name="Stepanov V.G."/>
            <person name="Vaishampayan P."/>
            <person name="Venkateswaran K."/>
            <person name="Fox G.E."/>
        </authorList>
    </citation>
    <scope>NUCLEOTIDE SEQUENCE [LARGE SCALE GENOMIC DNA]</scope>
    <source>
        <strain evidence="5 6">1P10ME</strain>
    </source>
</reference>
<dbReference type="Gene3D" id="3.30.730.10">
    <property type="entry name" value="AP2/ERF domain"/>
    <property type="match status" value="1"/>
</dbReference>
<feature type="domain" description="AP2/ERF" evidence="4">
    <location>
        <begin position="121"/>
        <end position="179"/>
    </location>
</feature>
<dbReference type="Gene3D" id="3.90.75.20">
    <property type="match status" value="1"/>
</dbReference>
<gene>
    <name evidence="5" type="ORF">DEIPH_ctg103orf0042</name>
</gene>
<evidence type="ECO:0000313" key="6">
    <source>
        <dbReference type="Proteomes" id="UP000020492"/>
    </source>
</evidence>
<evidence type="ECO:0000259" key="4">
    <source>
        <dbReference type="PROSITE" id="PS51032"/>
    </source>
</evidence>
<dbReference type="GO" id="GO:0003677">
    <property type="term" value="F:DNA binding"/>
    <property type="evidence" value="ECO:0007669"/>
    <property type="project" value="UniProtKB-KW"/>
</dbReference>
<keyword evidence="1" id="KW-0805">Transcription regulation</keyword>
<dbReference type="PROSITE" id="PS51032">
    <property type="entry name" value="AP2_ERF"/>
    <property type="match status" value="1"/>
</dbReference>
<dbReference type="GO" id="GO:0003700">
    <property type="term" value="F:DNA-binding transcription factor activity"/>
    <property type="evidence" value="ECO:0007669"/>
    <property type="project" value="InterPro"/>
</dbReference>
<protein>
    <recommendedName>
        <fullName evidence="4">AP2/ERF domain-containing protein</fullName>
    </recommendedName>
</protein>
<dbReference type="SUPFAM" id="SSF54060">
    <property type="entry name" value="His-Me finger endonucleases"/>
    <property type="match status" value="1"/>
</dbReference>
<dbReference type="PATRIC" id="fig|1476583.3.peg.3461"/>
<dbReference type="InterPro" id="IPR016177">
    <property type="entry name" value="DNA-bd_dom_sf"/>
</dbReference>
<evidence type="ECO:0000313" key="5">
    <source>
        <dbReference type="EMBL" id="EYB66513.1"/>
    </source>
</evidence>
<evidence type="ECO:0000256" key="3">
    <source>
        <dbReference type="ARBA" id="ARBA00023163"/>
    </source>
</evidence>
<sequence>MEQVRFLELHGKHAEGEYATTLVDADVYDRVAPYRWYFDFKRIRAVDGSKHGYVATRIEKAPGHIVRRSLHWMVLGIEELPEGVVVDHINGDPLDNRRRNLRLVNPTQSALNRRAARGKSGYRGVRHIEKENRFVAILKLHGERVDLGSFRCAREAARQWDIFALLVGGEVAASQTNFPAQQYARRVEALRRMLTQSWGLSHPMG</sequence>
<dbReference type="InterPro" id="IPR001471">
    <property type="entry name" value="AP2/ERF_dom"/>
</dbReference>
<evidence type="ECO:0000256" key="1">
    <source>
        <dbReference type="ARBA" id="ARBA00023015"/>
    </source>
</evidence>
<keyword evidence="6" id="KW-1185">Reference proteome</keyword>
<dbReference type="Proteomes" id="UP000020492">
    <property type="component" value="Unassembled WGS sequence"/>
</dbReference>
<name>A0A016QKE2_9DEIO</name>
<proteinExistence type="predicted"/>
<evidence type="ECO:0000256" key="2">
    <source>
        <dbReference type="ARBA" id="ARBA00023125"/>
    </source>
</evidence>
<comment type="caution">
    <text evidence="5">The sequence shown here is derived from an EMBL/GenBank/DDBJ whole genome shotgun (WGS) entry which is preliminary data.</text>
</comment>
<dbReference type="InterPro" id="IPR044925">
    <property type="entry name" value="His-Me_finger_sf"/>
</dbReference>
<dbReference type="InterPro" id="IPR036955">
    <property type="entry name" value="AP2/ERF_dom_sf"/>
</dbReference>
<dbReference type="SMART" id="SM00380">
    <property type="entry name" value="AP2"/>
    <property type="match status" value="1"/>
</dbReference>
<dbReference type="InterPro" id="IPR003615">
    <property type="entry name" value="HNH_nuc"/>
</dbReference>
<keyword evidence="2" id="KW-0238">DNA-binding</keyword>
<organism evidence="5 6">
    <name type="scientific">Deinococcus phoenicis</name>
    <dbReference type="NCBI Taxonomy" id="1476583"/>
    <lineage>
        <taxon>Bacteria</taxon>
        <taxon>Thermotogati</taxon>
        <taxon>Deinococcota</taxon>
        <taxon>Deinococci</taxon>
        <taxon>Deinococcales</taxon>
        <taxon>Deinococcaceae</taxon>
        <taxon>Deinococcus</taxon>
    </lineage>
</organism>
<dbReference type="STRING" id="1476583.DEIPH_ctg103orf0042"/>
<accession>A0A016QKE2</accession>
<dbReference type="Pfam" id="PF13392">
    <property type="entry name" value="HNH_3"/>
    <property type="match status" value="1"/>
</dbReference>
<dbReference type="AlphaFoldDB" id="A0A016QKE2"/>
<dbReference type="EMBL" id="JHAC01000082">
    <property type="protein sequence ID" value="EYB66513.1"/>
    <property type="molecule type" value="Genomic_DNA"/>
</dbReference>
<dbReference type="SUPFAM" id="SSF54171">
    <property type="entry name" value="DNA-binding domain"/>
    <property type="match status" value="1"/>
</dbReference>
<keyword evidence="3" id="KW-0804">Transcription</keyword>